<keyword evidence="3" id="KW-0479">Metal-binding</keyword>
<dbReference type="OrthoDB" id="7456916at2"/>
<dbReference type="Pfam" id="PF00848">
    <property type="entry name" value="Ring_hydroxyl_A"/>
    <property type="match status" value="1"/>
</dbReference>
<evidence type="ECO:0000313" key="8">
    <source>
        <dbReference type="EMBL" id="TPD63800.1"/>
    </source>
</evidence>
<reference evidence="9" key="1">
    <citation type="submission" date="2019-06" db="EMBL/GenBank/DDBJ databases">
        <title>The complete genome of Emcibacter congregatus ZYLT.</title>
        <authorList>
            <person name="Zhao Z."/>
        </authorList>
    </citation>
    <scope>NUCLEOTIDE SEQUENCE [LARGE SCALE GENOMIC DNA]</scope>
    <source>
        <strain evidence="9">MCCC 1A06723</strain>
    </source>
</reference>
<dbReference type="InterPro" id="IPR001663">
    <property type="entry name" value="Rng_hydr_dOase-A"/>
</dbReference>
<keyword evidence="4" id="KW-0560">Oxidoreductase</keyword>
<protein>
    <submittedName>
        <fullName evidence="8">Aromatic ring-hydroxylating dioxygenase subunit alpha</fullName>
    </submittedName>
</protein>
<dbReference type="Pfam" id="PF00355">
    <property type="entry name" value="Rieske"/>
    <property type="match status" value="1"/>
</dbReference>
<keyword evidence="6" id="KW-0411">Iron-sulfur</keyword>
<dbReference type="CDD" id="cd03469">
    <property type="entry name" value="Rieske_RO_Alpha_N"/>
    <property type="match status" value="1"/>
</dbReference>
<keyword evidence="2" id="KW-0001">2Fe-2S</keyword>
<dbReference type="GO" id="GO:0051213">
    <property type="term" value="F:dioxygenase activity"/>
    <property type="evidence" value="ECO:0007669"/>
    <property type="project" value="UniProtKB-KW"/>
</dbReference>
<sequence>MSSAEAKANGVYADDKRFEKSLGLSDLGYDQATMQVSTDRYSSREIHEQEIDKIWMRTWQVAGRVDELPETGDWKEYKFADQSFIVVKGKDDKIRGFVNACPHRGNPVCSGAKGHANALVCPFHRWSFNLEGNLRSVARPDLVGPIDKDNLGLPKVSVDTFAGFIFLNPDPDAKPLMEYLGEEAAEYLAPYHLEDMIPVGLNVQEELDCNWKVVVDAFQEGYHIQGIHPQMGDVIRLDPSKERYNFIGDHHLVVSPFEVKTDGFSPEQEVDGIRTRLPATYHGAKEVMPHFDKLVADYTNADGKIEFPEGVSGHTLLQKATRETLSEKGLDVSGLSDHQMTDHYGWLFFPNFFLSMRAGEATAVVPVPHQSGDPNKSIWHVVRYAWLPEEQREAARTELTVVEEQGSYPYFLVLQQDYDQAPQQQRGLRNKGLKHMTLALEEACIAKFHREVDKYLAAD</sequence>
<dbReference type="AlphaFoldDB" id="A0A501PTE7"/>
<dbReference type="GO" id="GO:0005506">
    <property type="term" value="F:iron ion binding"/>
    <property type="evidence" value="ECO:0007669"/>
    <property type="project" value="InterPro"/>
</dbReference>
<dbReference type="SUPFAM" id="SSF55961">
    <property type="entry name" value="Bet v1-like"/>
    <property type="match status" value="1"/>
</dbReference>
<proteinExistence type="predicted"/>
<evidence type="ECO:0000256" key="1">
    <source>
        <dbReference type="ARBA" id="ARBA00001962"/>
    </source>
</evidence>
<evidence type="ECO:0000313" key="9">
    <source>
        <dbReference type="Proteomes" id="UP000319148"/>
    </source>
</evidence>
<dbReference type="PROSITE" id="PS51296">
    <property type="entry name" value="RIESKE"/>
    <property type="match status" value="1"/>
</dbReference>
<dbReference type="InterPro" id="IPR015879">
    <property type="entry name" value="Ring_hydroxy_dOase_asu_C_dom"/>
</dbReference>
<keyword evidence="9" id="KW-1185">Reference proteome</keyword>
<comment type="caution">
    <text evidence="8">The sequence shown here is derived from an EMBL/GenBank/DDBJ whole genome shotgun (WGS) entry which is preliminary data.</text>
</comment>
<accession>A0A501PTE7</accession>
<organism evidence="8 9">
    <name type="scientific">Emcibacter nanhaiensis</name>
    <dbReference type="NCBI Taxonomy" id="1505037"/>
    <lineage>
        <taxon>Bacteria</taxon>
        <taxon>Pseudomonadati</taxon>
        <taxon>Pseudomonadota</taxon>
        <taxon>Alphaproteobacteria</taxon>
        <taxon>Emcibacterales</taxon>
        <taxon>Emcibacteraceae</taxon>
        <taxon>Emcibacter</taxon>
    </lineage>
</organism>
<evidence type="ECO:0000256" key="2">
    <source>
        <dbReference type="ARBA" id="ARBA00022714"/>
    </source>
</evidence>
<dbReference type="EMBL" id="VFIY01000003">
    <property type="protein sequence ID" value="TPD63800.1"/>
    <property type="molecule type" value="Genomic_DNA"/>
</dbReference>
<evidence type="ECO:0000256" key="5">
    <source>
        <dbReference type="ARBA" id="ARBA00023004"/>
    </source>
</evidence>
<dbReference type="PANTHER" id="PTHR43756">
    <property type="entry name" value="CHOLINE MONOOXYGENASE, CHLOROPLASTIC"/>
    <property type="match status" value="1"/>
</dbReference>
<evidence type="ECO:0000256" key="6">
    <source>
        <dbReference type="ARBA" id="ARBA00023014"/>
    </source>
</evidence>
<feature type="domain" description="Rieske" evidence="7">
    <location>
        <begin position="59"/>
        <end position="167"/>
    </location>
</feature>
<comment type="cofactor">
    <cofactor evidence="1">
        <name>Fe cation</name>
        <dbReference type="ChEBI" id="CHEBI:24875"/>
    </cofactor>
</comment>
<dbReference type="InterPro" id="IPR017941">
    <property type="entry name" value="Rieske_2Fe-2S"/>
</dbReference>
<dbReference type="Gene3D" id="3.90.380.10">
    <property type="entry name" value="Naphthalene 1,2-dioxygenase Alpha Subunit, Chain A, domain 1"/>
    <property type="match status" value="1"/>
</dbReference>
<dbReference type="GO" id="GO:0051537">
    <property type="term" value="F:2 iron, 2 sulfur cluster binding"/>
    <property type="evidence" value="ECO:0007669"/>
    <property type="project" value="UniProtKB-KW"/>
</dbReference>
<dbReference type="PANTHER" id="PTHR43756:SF5">
    <property type="entry name" value="CHOLINE MONOOXYGENASE, CHLOROPLASTIC"/>
    <property type="match status" value="1"/>
</dbReference>
<dbReference type="InterPro" id="IPR036922">
    <property type="entry name" value="Rieske_2Fe-2S_sf"/>
</dbReference>
<keyword evidence="5" id="KW-0408">Iron</keyword>
<name>A0A501PTE7_9PROT</name>
<dbReference type="RefSeq" id="WP_139937800.1">
    <property type="nucleotide sequence ID" value="NZ_JBHSYP010000011.1"/>
</dbReference>
<evidence type="ECO:0000256" key="4">
    <source>
        <dbReference type="ARBA" id="ARBA00023002"/>
    </source>
</evidence>
<keyword evidence="8" id="KW-0223">Dioxygenase</keyword>
<dbReference type="Gene3D" id="2.102.10.10">
    <property type="entry name" value="Rieske [2Fe-2S] iron-sulphur domain"/>
    <property type="match status" value="1"/>
</dbReference>
<evidence type="ECO:0000256" key="3">
    <source>
        <dbReference type="ARBA" id="ARBA00022723"/>
    </source>
</evidence>
<dbReference type="SUPFAM" id="SSF50022">
    <property type="entry name" value="ISP domain"/>
    <property type="match status" value="1"/>
</dbReference>
<dbReference type="Proteomes" id="UP000319148">
    <property type="component" value="Unassembled WGS sequence"/>
</dbReference>
<dbReference type="PRINTS" id="PR00090">
    <property type="entry name" value="RNGDIOXGNASE"/>
</dbReference>
<gene>
    <name evidence="8" type="ORF">FIV46_00255</name>
</gene>
<evidence type="ECO:0000259" key="7">
    <source>
        <dbReference type="PROSITE" id="PS51296"/>
    </source>
</evidence>